<dbReference type="SUPFAM" id="SSF48371">
    <property type="entry name" value="ARM repeat"/>
    <property type="match status" value="1"/>
</dbReference>
<dbReference type="InterPro" id="IPR024574">
    <property type="entry name" value="ELMO_ARM"/>
</dbReference>
<dbReference type="InterPro" id="IPR050868">
    <property type="entry name" value="ELMO_domain-containing"/>
</dbReference>
<dbReference type="EMBL" id="OD564873">
    <property type="protein sequence ID" value="CAD7440092.1"/>
    <property type="molecule type" value="Genomic_DNA"/>
</dbReference>
<dbReference type="InterPro" id="IPR011989">
    <property type="entry name" value="ARM-like"/>
</dbReference>
<gene>
    <name evidence="6" type="ORF">TBIB3V08_LOCUS2619</name>
</gene>
<comment type="function">
    <text evidence="4">Involved in cytoskeletal rearrangements required for phagocytosis of apoptotic cells and cell motility. Acts in association with DOCK1 and CRK. Was initially proposed to be required in complex with DOCK1 to activate Rac Rho small GTPases. May enhance the guanine nucleotide exchange factor (GEF) activity of DOCK1.</text>
</comment>
<evidence type="ECO:0000256" key="1">
    <source>
        <dbReference type="ARBA" id="ARBA00022703"/>
    </source>
</evidence>
<dbReference type="SUPFAM" id="SSF50729">
    <property type="entry name" value="PH domain-like"/>
    <property type="match status" value="1"/>
</dbReference>
<dbReference type="InterPro" id="IPR016024">
    <property type="entry name" value="ARM-type_fold"/>
</dbReference>
<evidence type="ECO:0000259" key="5">
    <source>
        <dbReference type="PROSITE" id="PS51335"/>
    </source>
</evidence>
<dbReference type="InterPro" id="IPR006816">
    <property type="entry name" value="ELMO_dom"/>
</dbReference>
<evidence type="ECO:0000313" key="6">
    <source>
        <dbReference type="EMBL" id="CAD7440092.1"/>
    </source>
</evidence>
<dbReference type="Pfam" id="PF04727">
    <property type="entry name" value="ELMO_CED12"/>
    <property type="match status" value="1"/>
</dbReference>
<dbReference type="GO" id="GO:0017124">
    <property type="term" value="F:SH3 domain binding"/>
    <property type="evidence" value="ECO:0007669"/>
    <property type="project" value="UniProtKB-KW"/>
</dbReference>
<dbReference type="InterPro" id="IPR011993">
    <property type="entry name" value="PH-like_dom_sf"/>
</dbReference>
<evidence type="ECO:0000256" key="2">
    <source>
        <dbReference type="ARBA" id="ARBA00022907"/>
    </source>
</evidence>
<sequence>MPAIKDANIVKIAVEMTGQNPQLIEFNQKQPLAATIQELCNGWGLSDPDQYALQFSENNNQNYITEKNRNEIKNGSVLRLNLSPSTTAHDILQKLNTGTNDEKTKSLEKLSKLSVDMTFALEFINKQGLALIISMIEGGKCKGDMLAYSLMAFVELMDHGIVSWDILEVPFINKVASYVNNQAVAQDAKIIQASLSILENIVLNSSGKYGLVEKEVTFPNLVMHLQSHNPVIQLNAIALINALFLKADNVKRKAVSATLCSKQVRNVGAEMAHQLYVLQNLMLALLEQRMNLKMDPQDQDAHDKIKELRRIAFDTDGSGFGGEVTARRQLGGFAKDYKKLGFKYDINPALDFTETPPGMLALDCMVYFARNHTESYTKVVLENSCRADEHECPYGRTSVELCKLICEVLRIGDPPSEQGQNYHPMFFTHDHPVEEFFCICIVLLNKTWKEMRATIEDFVKVFSVVREQITRALATQPTGLDKFRAKLQLLTYSEITNLWQQERTSREEWESHARPIVELKEQITPEIMELIQQQRLGFLVEGTRFTKYSMRGQRIKDKFWYVRLSPNHKVFHYGDCDEKSVPTLEELPNKLAVVDIKNLVTGKECPHMKDVRGRKTTHQLAFSLTLDSVEVTSLDFVAPDEQVFDYWTDGINALLGNKMTSKETENDLETLLSMDIKLRLLDAEGVDIPQDPPPIPADPPNYDFCYELK</sequence>
<name>A0A7R9ERK7_9NEOP</name>
<reference evidence="6" key="1">
    <citation type="submission" date="2020-11" db="EMBL/GenBank/DDBJ databases">
        <authorList>
            <person name="Tran Van P."/>
        </authorList>
    </citation>
    <scope>NUCLEOTIDE SEQUENCE</scope>
</reference>
<dbReference type="Pfam" id="PF16457">
    <property type="entry name" value="PH_12"/>
    <property type="match status" value="1"/>
</dbReference>
<accession>A0A7R9ERK7</accession>
<dbReference type="Pfam" id="PF11841">
    <property type="entry name" value="ELMO_ARM"/>
    <property type="match status" value="1"/>
</dbReference>
<dbReference type="GO" id="GO:0048870">
    <property type="term" value="P:cell motility"/>
    <property type="evidence" value="ECO:0007669"/>
    <property type="project" value="TreeGrafter"/>
</dbReference>
<keyword evidence="1" id="KW-0053">Apoptosis</keyword>
<dbReference type="GO" id="GO:0005886">
    <property type="term" value="C:plasma membrane"/>
    <property type="evidence" value="ECO:0007669"/>
    <property type="project" value="TreeGrafter"/>
</dbReference>
<feature type="domain" description="ELMO" evidence="5">
    <location>
        <begin position="300"/>
        <end position="473"/>
    </location>
</feature>
<dbReference type="GO" id="GO:0006915">
    <property type="term" value="P:apoptotic process"/>
    <property type="evidence" value="ECO:0007669"/>
    <property type="project" value="UniProtKB-KW"/>
</dbReference>
<dbReference type="AlphaFoldDB" id="A0A7R9ERK7"/>
<dbReference type="GO" id="GO:0007015">
    <property type="term" value="P:actin filament organization"/>
    <property type="evidence" value="ECO:0007669"/>
    <property type="project" value="TreeGrafter"/>
</dbReference>
<evidence type="ECO:0000256" key="3">
    <source>
        <dbReference type="ARBA" id="ARBA00023036"/>
    </source>
</evidence>
<dbReference type="Gene3D" id="2.30.29.30">
    <property type="entry name" value="Pleckstrin-homology domain (PH domain)/Phosphotyrosine-binding domain (PTB)"/>
    <property type="match status" value="1"/>
</dbReference>
<evidence type="ECO:0000256" key="4">
    <source>
        <dbReference type="ARBA" id="ARBA00024863"/>
    </source>
</evidence>
<organism evidence="6">
    <name type="scientific">Timema bartmani</name>
    <dbReference type="NCBI Taxonomy" id="61472"/>
    <lineage>
        <taxon>Eukaryota</taxon>
        <taxon>Metazoa</taxon>
        <taxon>Ecdysozoa</taxon>
        <taxon>Arthropoda</taxon>
        <taxon>Hexapoda</taxon>
        <taxon>Insecta</taxon>
        <taxon>Pterygota</taxon>
        <taxon>Neoptera</taxon>
        <taxon>Polyneoptera</taxon>
        <taxon>Phasmatodea</taxon>
        <taxon>Timematodea</taxon>
        <taxon>Timematoidea</taxon>
        <taxon>Timematidae</taxon>
        <taxon>Timema</taxon>
    </lineage>
</organism>
<protein>
    <recommendedName>
        <fullName evidence="5">ELMO domain-containing protein</fullName>
    </recommendedName>
</protein>
<dbReference type="PROSITE" id="PS51335">
    <property type="entry name" value="ELMO"/>
    <property type="match status" value="1"/>
</dbReference>
<dbReference type="Gene3D" id="1.25.10.10">
    <property type="entry name" value="Leucine-rich Repeat Variant"/>
    <property type="match status" value="1"/>
</dbReference>
<dbReference type="GO" id="GO:0006909">
    <property type="term" value="P:phagocytosis"/>
    <property type="evidence" value="ECO:0007669"/>
    <property type="project" value="UniProtKB-KW"/>
</dbReference>
<keyword evidence="3" id="KW-0729">SH3-binding</keyword>
<dbReference type="InterPro" id="IPR001849">
    <property type="entry name" value="PH_domain"/>
</dbReference>
<dbReference type="PANTHER" id="PTHR12771:SF56">
    <property type="entry name" value="CED-12"/>
    <property type="match status" value="1"/>
</dbReference>
<proteinExistence type="predicted"/>
<dbReference type="Gene3D" id="6.10.250.810">
    <property type="match status" value="1"/>
</dbReference>
<dbReference type="PANTHER" id="PTHR12771">
    <property type="entry name" value="ENGULFMENT AND CELL MOTILITY"/>
    <property type="match status" value="1"/>
</dbReference>
<keyword evidence="2" id="KW-0581">Phagocytosis</keyword>
<dbReference type="CDD" id="cd13359">
    <property type="entry name" value="PH_ELMO1_CED-12"/>
    <property type="match status" value="1"/>
</dbReference>